<reference evidence="2 3" key="1">
    <citation type="submission" date="2014-04" db="EMBL/GenBank/DDBJ databases">
        <title>Genome assembly of Hyalangium minutum DSM 14724.</title>
        <authorList>
            <person name="Sharma G."/>
            <person name="Subramanian S."/>
        </authorList>
    </citation>
    <scope>NUCLEOTIDE SEQUENCE [LARGE SCALE GENOMIC DNA]</scope>
    <source>
        <strain evidence="2 3">DSM 14724</strain>
    </source>
</reference>
<dbReference type="STRING" id="394096.DB31_1204"/>
<evidence type="ECO:0000313" key="3">
    <source>
        <dbReference type="Proteomes" id="UP000028725"/>
    </source>
</evidence>
<evidence type="ECO:0000256" key="1">
    <source>
        <dbReference type="SAM" id="MobiDB-lite"/>
    </source>
</evidence>
<protein>
    <recommendedName>
        <fullName evidence="4">Outer membrane protein beta-barrel domain-containing protein</fullName>
    </recommendedName>
</protein>
<dbReference type="Proteomes" id="UP000028725">
    <property type="component" value="Unassembled WGS sequence"/>
</dbReference>
<comment type="caution">
    <text evidence="2">The sequence shown here is derived from an EMBL/GenBank/DDBJ whole genome shotgun (WGS) entry which is preliminary data.</text>
</comment>
<dbReference type="EMBL" id="JMCB01000011">
    <property type="protein sequence ID" value="KFE66139.1"/>
    <property type="molecule type" value="Genomic_DNA"/>
</dbReference>
<feature type="region of interest" description="Disordered" evidence="1">
    <location>
        <begin position="1"/>
        <end position="61"/>
    </location>
</feature>
<dbReference type="AlphaFoldDB" id="A0A085WEM6"/>
<organism evidence="2 3">
    <name type="scientific">Hyalangium minutum</name>
    <dbReference type="NCBI Taxonomy" id="394096"/>
    <lineage>
        <taxon>Bacteria</taxon>
        <taxon>Pseudomonadati</taxon>
        <taxon>Myxococcota</taxon>
        <taxon>Myxococcia</taxon>
        <taxon>Myxococcales</taxon>
        <taxon>Cystobacterineae</taxon>
        <taxon>Archangiaceae</taxon>
        <taxon>Hyalangium</taxon>
    </lineage>
</organism>
<feature type="compositionally biased region" description="Pro residues" evidence="1">
    <location>
        <begin position="15"/>
        <end position="47"/>
    </location>
</feature>
<keyword evidence="3" id="KW-1185">Reference proteome</keyword>
<proteinExistence type="predicted"/>
<evidence type="ECO:0008006" key="4">
    <source>
        <dbReference type="Google" id="ProtNLM"/>
    </source>
</evidence>
<gene>
    <name evidence="2" type="ORF">DB31_1204</name>
</gene>
<name>A0A085WEM6_9BACT</name>
<accession>A0A085WEM6</accession>
<sequence>MLPSGAALGQEAPQSAPPPPAEPPPPPAAQEPPPPEAPSLPQAPPAPAQESKPGMETLISGDVSSGGFGGPVFMYSRVQGRDALFFGGRGGWLANHHFVLGAGGFALVSRIAPPAGAPDVGEDLRTEFAYGGLWLEYILLPDKLVHASIGTLLGGGAASYSRIRRMERQDREVESDVVFTVEPVISVELNLTRFLRLSAGAGYRHVASVELTGLRQEDLSGFTGSVMLKFGRF</sequence>
<evidence type="ECO:0000313" key="2">
    <source>
        <dbReference type="EMBL" id="KFE66139.1"/>
    </source>
</evidence>